<sequence>MCLQTSYFPDDHTGEIIAQGLQDSLASWKLREDSLVCMTTDSGSNMIKALRLTEWPNLQCFGQTSQCHHECWKKRRDMAVVQAELGLPSHNLITESLTRWGSRQLMVERLLEQEKAIAQVLGADKKSRHLVPTWQDIDVLESINKAVSPLKEFTDALSGEAYVSVSYLKPVIHLLNNSLLQPEEGPAPRRSC</sequence>
<dbReference type="Proteomes" id="UP001219934">
    <property type="component" value="Unassembled WGS sequence"/>
</dbReference>
<accession>A0AAD6AB02</accession>
<evidence type="ECO:0000313" key="1">
    <source>
        <dbReference type="EMBL" id="KAJ4921481.1"/>
    </source>
</evidence>
<proteinExistence type="predicted"/>
<keyword evidence="2" id="KW-1185">Reference proteome</keyword>
<reference evidence="1" key="1">
    <citation type="submission" date="2022-11" db="EMBL/GenBank/DDBJ databases">
        <title>Chromosome-level genome of Pogonophryne albipinna.</title>
        <authorList>
            <person name="Jo E."/>
        </authorList>
    </citation>
    <scope>NUCLEOTIDE SEQUENCE</scope>
    <source>
        <strain evidence="1">SGF0006</strain>
        <tissue evidence="1">Muscle</tissue>
    </source>
</reference>
<comment type="caution">
    <text evidence="1">The sequence shown here is derived from an EMBL/GenBank/DDBJ whole genome shotgun (WGS) entry which is preliminary data.</text>
</comment>
<dbReference type="InterPro" id="IPR012337">
    <property type="entry name" value="RNaseH-like_sf"/>
</dbReference>
<organism evidence="1 2">
    <name type="scientific">Pogonophryne albipinna</name>
    <dbReference type="NCBI Taxonomy" id="1090488"/>
    <lineage>
        <taxon>Eukaryota</taxon>
        <taxon>Metazoa</taxon>
        <taxon>Chordata</taxon>
        <taxon>Craniata</taxon>
        <taxon>Vertebrata</taxon>
        <taxon>Euteleostomi</taxon>
        <taxon>Actinopterygii</taxon>
        <taxon>Neopterygii</taxon>
        <taxon>Teleostei</taxon>
        <taxon>Neoteleostei</taxon>
        <taxon>Acanthomorphata</taxon>
        <taxon>Eupercaria</taxon>
        <taxon>Perciformes</taxon>
        <taxon>Notothenioidei</taxon>
        <taxon>Pogonophryne</taxon>
    </lineage>
</organism>
<evidence type="ECO:0008006" key="3">
    <source>
        <dbReference type="Google" id="ProtNLM"/>
    </source>
</evidence>
<dbReference type="SUPFAM" id="SSF53098">
    <property type="entry name" value="Ribonuclease H-like"/>
    <property type="match status" value="1"/>
</dbReference>
<dbReference type="InterPro" id="IPR052035">
    <property type="entry name" value="ZnF_BED_domain_contain"/>
</dbReference>
<dbReference type="PANTHER" id="PTHR46481:SF9">
    <property type="entry name" value="ZINC FINGER BED DOMAIN-CONTAINING PROTEIN 1-LIKE"/>
    <property type="match status" value="1"/>
</dbReference>
<name>A0AAD6AB02_9TELE</name>
<gene>
    <name evidence="1" type="ORF">JOQ06_014296</name>
</gene>
<protein>
    <recommendedName>
        <fullName evidence="3">Zinc finger BED domain-containing protein 4</fullName>
    </recommendedName>
</protein>
<dbReference type="EMBL" id="JAPTMU010000119">
    <property type="protein sequence ID" value="KAJ4921481.1"/>
    <property type="molecule type" value="Genomic_DNA"/>
</dbReference>
<evidence type="ECO:0000313" key="2">
    <source>
        <dbReference type="Proteomes" id="UP001219934"/>
    </source>
</evidence>
<dbReference type="AlphaFoldDB" id="A0AAD6AB02"/>
<dbReference type="PANTHER" id="PTHR46481">
    <property type="entry name" value="ZINC FINGER BED DOMAIN-CONTAINING PROTEIN 4"/>
    <property type="match status" value="1"/>
</dbReference>